<dbReference type="OrthoDB" id="7354841at2"/>
<feature type="domain" description="DUF2059" evidence="2">
    <location>
        <begin position="99"/>
        <end position="152"/>
    </location>
</feature>
<evidence type="ECO:0000256" key="1">
    <source>
        <dbReference type="SAM" id="SignalP"/>
    </source>
</evidence>
<feature type="signal peptide" evidence="1">
    <location>
        <begin position="1"/>
        <end position="22"/>
    </location>
</feature>
<organism evidence="3 4">
    <name type="scientific">Nitrospirillum amazonense</name>
    <dbReference type="NCBI Taxonomy" id="28077"/>
    <lineage>
        <taxon>Bacteria</taxon>
        <taxon>Pseudomonadati</taxon>
        <taxon>Pseudomonadota</taxon>
        <taxon>Alphaproteobacteria</taxon>
        <taxon>Rhodospirillales</taxon>
        <taxon>Azospirillaceae</taxon>
        <taxon>Nitrospirillum</taxon>
    </lineage>
</organism>
<reference evidence="3 4" key="1">
    <citation type="submission" date="2019-06" db="EMBL/GenBank/DDBJ databases">
        <title>Genomic Encyclopedia of Type Strains, Phase IV (KMG-V): Genome sequencing to study the core and pangenomes of soil and plant-associated prokaryotes.</title>
        <authorList>
            <person name="Whitman W."/>
        </authorList>
    </citation>
    <scope>NUCLEOTIDE SEQUENCE [LARGE SCALE GENOMIC DNA]</scope>
    <source>
        <strain evidence="3 4">BR 11140</strain>
    </source>
</reference>
<evidence type="ECO:0000259" key="2">
    <source>
        <dbReference type="Pfam" id="PF09832"/>
    </source>
</evidence>
<dbReference type="Proteomes" id="UP000318050">
    <property type="component" value="Unassembled WGS sequence"/>
</dbReference>
<protein>
    <submittedName>
        <fullName evidence="3">Uncharacterized protein DUF2059</fullName>
    </submittedName>
</protein>
<comment type="caution">
    <text evidence="3">The sequence shown here is derived from an EMBL/GenBank/DDBJ whole genome shotgun (WGS) entry which is preliminary data.</text>
</comment>
<name>A0A560I8J0_9PROT</name>
<sequence>MLKGIAAGLIGAWVMVAAPAFAQNAATQNAGTPSPKSLELAHKLIEKTHTGDLMQQILPVAIDPLVQKLKIANPGREADVQGLVDKRLLPDFKTALAPMTDAIATTYAELFTESELEQVLAFYDTPAGAKLITQMPKVMQQTMAKSKAMVPQVIGKVLNDFVAACKGEGLTIPQG</sequence>
<dbReference type="EMBL" id="VITT01000015">
    <property type="protein sequence ID" value="TWB54371.1"/>
    <property type="molecule type" value="Genomic_DNA"/>
</dbReference>
<proteinExistence type="predicted"/>
<dbReference type="InterPro" id="IPR018637">
    <property type="entry name" value="DUF2059"/>
</dbReference>
<evidence type="ECO:0000313" key="3">
    <source>
        <dbReference type="EMBL" id="TWB54371.1"/>
    </source>
</evidence>
<evidence type="ECO:0000313" key="4">
    <source>
        <dbReference type="Proteomes" id="UP000318050"/>
    </source>
</evidence>
<gene>
    <name evidence="3" type="ORF">FBZ92_115139</name>
</gene>
<keyword evidence="1" id="KW-0732">Signal</keyword>
<feature type="chain" id="PRO_5022172280" evidence="1">
    <location>
        <begin position="23"/>
        <end position="175"/>
    </location>
</feature>
<dbReference type="AlphaFoldDB" id="A0A560I8J0"/>
<dbReference type="Pfam" id="PF09832">
    <property type="entry name" value="DUF2059"/>
    <property type="match status" value="1"/>
</dbReference>
<accession>A0A560I8J0</accession>